<evidence type="ECO:0000313" key="2">
    <source>
        <dbReference type="Proteomes" id="UP001062846"/>
    </source>
</evidence>
<organism evidence="1 2">
    <name type="scientific">Rhododendron molle</name>
    <name type="common">Chinese azalea</name>
    <name type="synonym">Azalea mollis</name>
    <dbReference type="NCBI Taxonomy" id="49168"/>
    <lineage>
        <taxon>Eukaryota</taxon>
        <taxon>Viridiplantae</taxon>
        <taxon>Streptophyta</taxon>
        <taxon>Embryophyta</taxon>
        <taxon>Tracheophyta</taxon>
        <taxon>Spermatophyta</taxon>
        <taxon>Magnoliopsida</taxon>
        <taxon>eudicotyledons</taxon>
        <taxon>Gunneridae</taxon>
        <taxon>Pentapetalae</taxon>
        <taxon>asterids</taxon>
        <taxon>Ericales</taxon>
        <taxon>Ericaceae</taxon>
        <taxon>Ericoideae</taxon>
        <taxon>Rhodoreae</taxon>
        <taxon>Rhododendron</taxon>
    </lineage>
</organism>
<keyword evidence="2" id="KW-1185">Reference proteome</keyword>
<name>A0ACC0LB08_RHOML</name>
<gene>
    <name evidence="1" type="ORF">RHMOL_Rhmol13G0224400</name>
</gene>
<protein>
    <submittedName>
        <fullName evidence="1">Uncharacterized protein</fullName>
    </submittedName>
</protein>
<evidence type="ECO:0000313" key="1">
    <source>
        <dbReference type="EMBL" id="KAI8525358.1"/>
    </source>
</evidence>
<reference evidence="1" key="1">
    <citation type="submission" date="2022-02" db="EMBL/GenBank/DDBJ databases">
        <title>Plant Genome Project.</title>
        <authorList>
            <person name="Zhang R.-G."/>
        </authorList>
    </citation>
    <scope>NUCLEOTIDE SEQUENCE</scope>
    <source>
        <strain evidence="1">AT1</strain>
    </source>
</reference>
<sequence>MTQVRHLKDVILNFTPVRGFPQLYATSNLMLRPSVLNVEVLRISTTFLELGEYSFEYGCYWEMLGKDMYENYDANFFRLKRLVVNGFKFEKLELEMLKFFLNKAGVLDSVALVPVWG</sequence>
<proteinExistence type="predicted"/>
<dbReference type="Proteomes" id="UP001062846">
    <property type="component" value="Chromosome 13"/>
</dbReference>
<accession>A0ACC0LB08</accession>
<dbReference type="EMBL" id="CM046400">
    <property type="protein sequence ID" value="KAI8525358.1"/>
    <property type="molecule type" value="Genomic_DNA"/>
</dbReference>
<comment type="caution">
    <text evidence="1">The sequence shown here is derived from an EMBL/GenBank/DDBJ whole genome shotgun (WGS) entry which is preliminary data.</text>
</comment>